<reference evidence="1 2" key="1">
    <citation type="submission" date="2011-09" db="EMBL/GenBank/DDBJ databases">
        <title>The draft genome of Treponema saccharophilum DSM 2985.</title>
        <authorList>
            <consortium name="US DOE Joint Genome Institute (JGI-PGF)"/>
            <person name="Lucas S."/>
            <person name="Copeland A."/>
            <person name="Lapidus A."/>
            <person name="Glavina del Rio T."/>
            <person name="Dalin E."/>
            <person name="Tice H."/>
            <person name="Bruce D."/>
            <person name="Goodwin L."/>
            <person name="Pitluck S."/>
            <person name="Peters L."/>
            <person name="Kyrpides N."/>
            <person name="Mavromatis K."/>
            <person name="Ivanova N."/>
            <person name="Markowitz V."/>
            <person name="Cheng J.-F."/>
            <person name="Hugenholtz P."/>
            <person name="Woyke T."/>
            <person name="Wu D."/>
            <person name="Gronow S."/>
            <person name="Wellnitz S."/>
            <person name="Brambilla E."/>
            <person name="Klenk H.-P."/>
            <person name="Eisen J.A."/>
        </authorList>
    </citation>
    <scope>NUCLEOTIDE SEQUENCE [LARGE SCALE GENOMIC DNA]</scope>
    <source>
        <strain evidence="1 2">DSM 2985</strain>
    </source>
</reference>
<dbReference type="OrthoDB" id="9796523at2"/>
<evidence type="ECO:0000313" key="1">
    <source>
        <dbReference type="EMBL" id="EIC02721.1"/>
    </source>
</evidence>
<keyword evidence="2" id="KW-1185">Reference proteome</keyword>
<name>H7EI42_9SPIR</name>
<gene>
    <name evidence="1" type="ORF">TresaDRAFT_2216</name>
</gene>
<accession>H7EI42</accession>
<dbReference type="InterPro" id="IPR025591">
    <property type="entry name" value="RloB"/>
</dbReference>
<organism evidence="1 2">
    <name type="scientific">Treponema saccharophilum DSM 2985</name>
    <dbReference type="NCBI Taxonomy" id="907348"/>
    <lineage>
        <taxon>Bacteria</taxon>
        <taxon>Pseudomonadati</taxon>
        <taxon>Spirochaetota</taxon>
        <taxon>Spirochaetia</taxon>
        <taxon>Spirochaetales</taxon>
        <taxon>Treponemataceae</taxon>
        <taxon>Treponema</taxon>
    </lineage>
</organism>
<dbReference type="eggNOG" id="ENOG5030M14">
    <property type="taxonomic scope" value="Bacteria"/>
</dbReference>
<protein>
    <submittedName>
        <fullName evidence="1">Abortive phage resistance protein</fullName>
    </submittedName>
</protein>
<sequence>MAHEKRSVTLKRSSKRKRQLRKILIVCEGEKTEPAYFKSFPEKPDVFDSLDVQGIGNNTVFVVKKAIELRDKAVKTGTPYIEAWAVFDKDDFSQKDFEEAIKIAVENKIHVAYSIECFELWYLLHFNYYNTAMHRNDYFDKLSALLKQKYEKNNENMYSLLKTRIDTAIKNASKLHVRQMSLPLSEQNPVTLVYELVQKLK</sequence>
<evidence type="ECO:0000313" key="2">
    <source>
        <dbReference type="Proteomes" id="UP000003571"/>
    </source>
</evidence>
<dbReference type="AlphaFoldDB" id="H7EI42"/>
<proteinExistence type="predicted"/>
<dbReference type="Proteomes" id="UP000003571">
    <property type="component" value="Unassembled WGS sequence"/>
</dbReference>
<dbReference type="STRING" id="907348.TresaDRAFT_2216"/>
<dbReference type="RefSeq" id="WP_002702499.1">
    <property type="nucleotide sequence ID" value="NZ_AGRW01000034.1"/>
</dbReference>
<dbReference type="Pfam" id="PF13707">
    <property type="entry name" value="RloB"/>
    <property type="match status" value="1"/>
</dbReference>
<dbReference type="EMBL" id="AGRW01000034">
    <property type="protein sequence ID" value="EIC02721.1"/>
    <property type="molecule type" value="Genomic_DNA"/>
</dbReference>
<comment type="caution">
    <text evidence="1">The sequence shown here is derived from an EMBL/GenBank/DDBJ whole genome shotgun (WGS) entry which is preliminary data.</text>
</comment>